<feature type="region of interest" description="Disordered" evidence="1">
    <location>
        <begin position="119"/>
        <end position="165"/>
    </location>
</feature>
<dbReference type="Proteomes" id="UP000460298">
    <property type="component" value="Unassembled WGS sequence"/>
</dbReference>
<feature type="compositionally biased region" description="Basic and acidic residues" evidence="1">
    <location>
        <begin position="146"/>
        <end position="165"/>
    </location>
</feature>
<dbReference type="SUPFAM" id="SSF101738">
    <property type="entry name" value="SspB-like"/>
    <property type="match status" value="1"/>
</dbReference>
<name>A0A833H376_9LEPT</name>
<protein>
    <recommendedName>
        <fullName evidence="4">Stringent starvation protein B</fullName>
    </recommendedName>
</protein>
<organism evidence="2 3">
    <name type="scientific">Leptonema illini</name>
    <dbReference type="NCBI Taxonomy" id="183"/>
    <lineage>
        <taxon>Bacteria</taxon>
        <taxon>Pseudomonadati</taxon>
        <taxon>Spirochaetota</taxon>
        <taxon>Spirochaetia</taxon>
        <taxon>Leptospirales</taxon>
        <taxon>Leptospiraceae</taxon>
        <taxon>Leptonema</taxon>
    </lineage>
</organism>
<evidence type="ECO:0000313" key="3">
    <source>
        <dbReference type="Proteomes" id="UP000460298"/>
    </source>
</evidence>
<dbReference type="AlphaFoldDB" id="A0A833H376"/>
<evidence type="ECO:0000313" key="2">
    <source>
        <dbReference type="EMBL" id="KAB2933862.1"/>
    </source>
</evidence>
<feature type="compositionally biased region" description="Acidic residues" evidence="1">
    <location>
        <begin position="128"/>
        <end position="138"/>
    </location>
</feature>
<gene>
    <name evidence="2" type="ORF">F9K24_05175</name>
</gene>
<reference evidence="2 3" key="1">
    <citation type="submission" date="2019-10" db="EMBL/GenBank/DDBJ databases">
        <title>Extracellular Electron Transfer in a Candidatus Methanoperedens spp. Enrichment Culture.</title>
        <authorList>
            <person name="Berger S."/>
            <person name="Rangel Shaw D."/>
            <person name="Berben T."/>
            <person name="In 'T Zandt M."/>
            <person name="Frank J."/>
            <person name="Reimann J."/>
            <person name="Jetten M.S.M."/>
            <person name="Welte C.U."/>
        </authorList>
    </citation>
    <scope>NUCLEOTIDE SEQUENCE [LARGE SCALE GENOMIC DNA]</scope>
    <source>
        <strain evidence="2">SB12</strain>
    </source>
</reference>
<accession>A0A833H376</accession>
<sequence length="165" mass="19152">MADKITPEDLAYNRRVKKVVVETLFEVCETFYLHCVPHPDLYLGGRGLIDKEKEEGIVLVFGPYSARRLSWDERGIDCDMHFARWEPVHIPWECVHRAFDKPGQFLMQWVTMNVPEPTLRDASKLDQEEPAPDAEPSADESPAQETPEKEPEKIIEVDFTKRKKK</sequence>
<dbReference type="EMBL" id="WBUI01000004">
    <property type="protein sequence ID" value="KAB2933862.1"/>
    <property type="molecule type" value="Genomic_DNA"/>
</dbReference>
<comment type="caution">
    <text evidence="2">The sequence shown here is derived from an EMBL/GenBank/DDBJ whole genome shotgun (WGS) entry which is preliminary data.</text>
</comment>
<evidence type="ECO:0000256" key="1">
    <source>
        <dbReference type="SAM" id="MobiDB-lite"/>
    </source>
</evidence>
<proteinExistence type="predicted"/>
<evidence type="ECO:0008006" key="4">
    <source>
        <dbReference type="Google" id="ProtNLM"/>
    </source>
</evidence>
<dbReference type="InterPro" id="IPR036760">
    <property type="entry name" value="SspB-like_sf"/>
</dbReference>